<evidence type="ECO:0000256" key="7">
    <source>
        <dbReference type="ARBA" id="ARBA00023136"/>
    </source>
</evidence>
<dbReference type="STRING" id="3821.A0A151RUM2"/>
<evidence type="ECO:0000256" key="4">
    <source>
        <dbReference type="ARBA" id="ARBA00022737"/>
    </source>
</evidence>
<evidence type="ECO:0000259" key="10">
    <source>
        <dbReference type="Pfam" id="PF13962"/>
    </source>
</evidence>
<evidence type="ECO:0000313" key="11">
    <source>
        <dbReference type="EMBL" id="KYP46233.1"/>
    </source>
</evidence>
<dbReference type="PROSITE" id="PS50297">
    <property type="entry name" value="ANK_REP_REGION"/>
    <property type="match status" value="1"/>
</dbReference>
<dbReference type="Pfam" id="PF13962">
    <property type="entry name" value="PGG"/>
    <property type="match status" value="1"/>
</dbReference>
<feature type="domain" description="PGG" evidence="10">
    <location>
        <begin position="191"/>
        <end position="298"/>
    </location>
</feature>
<dbReference type="AlphaFoldDB" id="A0A151RUM2"/>
<dbReference type="Gramene" id="C.cajan_34667.t">
    <property type="protein sequence ID" value="C.cajan_34667.t"/>
    <property type="gene ID" value="C.cajan_34667"/>
</dbReference>
<keyword evidence="12" id="KW-1185">Reference proteome</keyword>
<dbReference type="EMBL" id="KQ483564">
    <property type="protein sequence ID" value="KYP46233.1"/>
    <property type="molecule type" value="Genomic_DNA"/>
</dbReference>
<comment type="subcellular location">
    <subcellularLocation>
        <location evidence="2">Cell membrane</location>
        <topology evidence="2">Peripheral membrane protein</topology>
        <orientation evidence="2">Cytoplasmic side</orientation>
    </subcellularLocation>
    <subcellularLocation>
        <location evidence="1">Membrane</location>
        <topology evidence="1">Multi-pass membrane protein</topology>
    </subcellularLocation>
</comment>
<dbReference type="PANTHER" id="PTHR24186">
    <property type="entry name" value="PROTEIN PHOSPHATASE 1 REGULATORY SUBUNIT"/>
    <property type="match status" value="1"/>
</dbReference>
<evidence type="ECO:0000256" key="9">
    <source>
        <dbReference type="SAM" id="Phobius"/>
    </source>
</evidence>
<feature type="transmembrane region" description="Helical" evidence="9">
    <location>
        <begin position="197"/>
        <end position="216"/>
    </location>
</feature>
<dbReference type="PANTHER" id="PTHR24186:SF46">
    <property type="entry name" value="PROTEIN ACCELERATED CELL DEATH 6-LIKE"/>
    <property type="match status" value="1"/>
</dbReference>
<sequence length="359" mass="40260">MEKDNYGLSPLHLACAGGHTKVVEKLLEHECCPDPKEILDNYGRNMVHIAALMGKFDVIKYILQDAKHGLVEMINDQDNEGNTPLHLATEKCHPNVVDALTWDERVDLTSVNKMKETAFDISLNYIPNNPSLRQRLVWTALKSVRVGQHAEKGPHSIKVPDPLNMNLHKDKINTLGVTNGYKEQDINMDLYKDRINTLILVSTIITTVAFAAGITFPGGTNSSDTGHGMALMLKHAWFKLFIFCITVSMYGSISAIIILIWAQLGDITLAIYSLKVAMPVLGVTLTSLSVAFMAAVHLVISDLSWLATTIMVLCVIFILMLLFLYVILCWFPSESRNPIIRRISSYPFRFETWLDKQDD</sequence>
<accession>A0A151RUM2</accession>
<reference evidence="11" key="1">
    <citation type="journal article" date="2012" name="Nat. Biotechnol.">
        <title>Draft genome sequence of pigeonpea (Cajanus cajan), an orphan legume crop of resource-poor farmers.</title>
        <authorList>
            <person name="Varshney R.K."/>
            <person name="Chen W."/>
            <person name="Li Y."/>
            <person name="Bharti A.K."/>
            <person name="Saxena R.K."/>
            <person name="Schlueter J.A."/>
            <person name="Donoghue M.T."/>
            <person name="Azam S."/>
            <person name="Fan G."/>
            <person name="Whaley A.M."/>
            <person name="Farmer A.D."/>
            <person name="Sheridan J."/>
            <person name="Iwata A."/>
            <person name="Tuteja R."/>
            <person name="Penmetsa R.V."/>
            <person name="Wu W."/>
            <person name="Upadhyaya H.D."/>
            <person name="Yang S.P."/>
            <person name="Shah T."/>
            <person name="Saxena K.B."/>
            <person name="Michael T."/>
            <person name="McCombie W.R."/>
            <person name="Yang B."/>
            <person name="Zhang G."/>
            <person name="Yang H."/>
            <person name="Wang J."/>
            <person name="Spillane C."/>
            <person name="Cook D.R."/>
            <person name="May G.D."/>
            <person name="Xu X."/>
            <person name="Jackson S.A."/>
        </authorList>
    </citation>
    <scope>NUCLEOTIDE SEQUENCE [LARGE SCALE GENOMIC DNA]</scope>
</reference>
<dbReference type="SMART" id="SM00248">
    <property type="entry name" value="ANK"/>
    <property type="match status" value="3"/>
</dbReference>
<dbReference type="InterPro" id="IPR026961">
    <property type="entry name" value="PGG_dom"/>
</dbReference>
<feature type="repeat" description="ANK" evidence="8">
    <location>
        <begin position="6"/>
        <end position="29"/>
    </location>
</feature>
<evidence type="ECO:0000256" key="8">
    <source>
        <dbReference type="PROSITE-ProRule" id="PRU00023"/>
    </source>
</evidence>
<dbReference type="Proteomes" id="UP000075243">
    <property type="component" value="Unassembled WGS sequence"/>
</dbReference>
<feature type="transmembrane region" description="Helical" evidence="9">
    <location>
        <begin position="306"/>
        <end position="331"/>
    </location>
</feature>
<dbReference type="InterPro" id="IPR036770">
    <property type="entry name" value="Ankyrin_rpt-contain_sf"/>
</dbReference>
<dbReference type="Gene3D" id="1.25.40.20">
    <property type="entry name" value="Ankyrin repeat-containing domain"/>
    <property type="match status" value="1"/>
</dbReference>
<evidence type="ECO:0000256" key="3">
    <source>
        <dbReference type="ARBA" id="ARBA00022692"/>
    </source>
</evidence>
<feature type="transmembrane region" description="Helical" evidence="9">
    <location>
        <begin position="236"/>
        <end position="264"/>
    </location>
</feature>
<proteinExistence type="predicted"/>
<evidence type="ECO:0000256" key="5">
    <source>
        <dbReference type="ARBA" id="ARBA00022989"/>
    </source>
</evidence>
<organism evidence="11 12">
    <name type="scientific">Cajanus cajan</name>
    <name type="common">Pigeon pea</name>
    <name type="synonym">Cajanus indicus</name>
    <dbReference type="NCBI Taxonomy" id="3821"/>
    <lineage>
        <taxon>Eukaryota</taxon>
        <taxon>Viridiplantae</taxon>
        <taxon>Streptophyta</taxon>
        <taxon>Embryophyta</taxon>
        <taxon>Tracheophyta</taxon>
        <taxon>Spermatophyta</taxon>
        <taxon>Magnoliopsida</taxon>
        <taxon>eudicotyledons</taxon>
        <taxon>Gunneridae</taxon>
        <taxon>Pentapetalae</taxon>
        <taxon>rosids</taxon>
        <taxon>fabids</taxon>
        <taxon>Fabales</taxon>
        <taxon>Fabaceae</taxon>
        <taxon>Papilionoideae</taxon>
        <taxon>50 kb inversion clade</taxon>
        <taxon>NPAAA clade</taxon>
        <taxon>indigoferoid/millettioid clade</taxon>
        <taxon>Phaseoleae</taxon>
        <taxon>Cajanus</taxon>
    </lineage>
</organism>
<dbReference type="GO" id="GO:0005886">
    <property type="term" value="C:plasma membrane"/>
    <property type="evidence" value="ECO:0007669"/>
    <property type="project" value="UniProtKB-SubCell"/>
</dbReference>
<dbReference type="Pfam" id="PF00023">
    <property type="entry name" value="Ank"/>
    <property type="match status" value="1"/>
</dbReference>
<evidence type="ECO:0000256" key="6">
    <source>
        <dbReference type="ARBA" id="ARBA00023043"/>
    </source>
</evidence>
<dbReference type="SUPFAM" id="SSF48403">
    <property type="entry name" value="Ankyrin repeat"/>
    <property type="match status" value="1"/>
</dbReference>
<keyword evidence="3 9" id="KW-0812">Transmembrane</keyword>
<keyword evidence="7 9" id="KW-0472">Membrane</keyword>
<dbReference type="Pfam" id="PF12796">
    <property type="entry name" value="Ank_2"/>
    <property type="match status" value="1"/>
</dbReference>
<evidence type="ECO:0000256" key="2">
    <source>
        <dbReference type="ARBA" id="ARBA00004413"/>
    </source>
</evidence>
<evidence type="ECO:0000256" key="1">
    <source>
        <dbReference type="ARBA" id="ARBA00004141"/>
    </source>
</evidence>
<keyword evidence="5 9" id="KW-1133">Transmembrane helix</keyword>
<dbReference type="InterPro" id="IPR002110">
    <property type="entry name" value="Ankyrin_rpt"/>
</dbReference>
<gene>
    <name evidence="11" type="ORF">KK1_032172</name>
</gene>
<protein>
    <submittedName>
        <fullName evidence="11">Ankyrin repeat-containing protein At2g01680 family</fullName>
    </submittedName>
</protein>
<feature type="transmembrane region" description="Helical" evidence="9">
    <location>
        <begin position="276"/>
        <end position="300"/>
    </location>
</feature>
<name>A0A151RUM2_CAJCA</name>
<keyword evidence="6 8" id="KW-0040">ANK repeat</keyword>
<dbReference type="PROSITE" id="PS50088">
    <property type="entry name" value="ANK_REPEAT"/>
    <property type="match status" value="1"/>
</dbReference>
<evidence type="ECO:0000313" key="12">
    <source>
        <dbReference type="Proteomes" id="UP000075243"/>
    </source>
</evidence>
<dbReference type="OMA" id="NRMLVHI"/>
<keyword evidence="4" id="KW-0677">Repeat</keyword>